<proteinExistence type="predicted"/>
<organism evidence="1">
    <name type="scientific">Megaviridae environmental sample</name>
    <dbReference type="NCBI Taxonomy" id="1737588"/>
    <lineage>
        <taxon>Viruses</taxon>
        <taxon>Varidnaviria</taxon>
        <taxon>Bamfordvirae</taxon>
        <taxon>Nucleocytoviricota</taxon>
        <taxon>Megaviricetes</taxon>
        <taxon>Imitervirales</taxon>
        <taxon>Mimiviridae</taxon>
        <taxon>environmental samples</taxon>
    </lineage>
</organism>
<protein>
    <submittedName>
        <fullName evidence="1">Uncharacterized protein</fullName>
    </submittedName>
</protein>
<sequence>MNKEIPHEIENLCNLADLYSSNNPLALHYASYLEGDAKISSCGDLDVLIAFIYVCNLKRHKNNLIIYKYKDENVISMHLLFTKNTPQLDVNPCIINLEKHTKSPPCYICKAICPPKFTFFDYIAPYVPTLGGWW</sequence>
<dbReference type="EMBL" id="MN448266">
    <property type="protein sequence ID" value="QFG73681.1"/>
    <property type="molecule type" value="Genomic_DNA"/>
</dbReference>
<reference evidence="1" key="1">
    <citation type="journal article" date="2019" name="Philos. Trans. R. Soc. Lond., B, Biol. Sci.">
        <title>Targeted metagenomic recovery of four divergent viruses reveals shared and distinctive characteristics of giant viruses of marine eukaryotes.</title>
        <authorList>
            <person name="Needham D.M."/>
            <person name="Poirier C."/>
            <person name="Hehenberger E."/>
            <person name="Jimenez V."/>
            <person name="Swalwell J.E."/>
            <person name="Santoro A.E."/>
            <person name="Worden A.Z."/>
        </authorList>
    </citation>
    <scope>NUCLEOTIDE SEQUENCE</scope>
    <source>
        <strain evidence="1">OPacV-662</strain>
    </source>
</reference>
<accession>A0A5J6VJS5</accession>
<evidence type="ECO:0000313" key="1">
    <source>
        <dbReference type="EMBL" id="QFG73681.1"/>
    </source>
</evidence>
<name>A0A5J6VJS5_9VIRU</name>